<dbReference type="Pfam" id="PF08698">
    <property type="entry name" value="Fcf2"/>
    <property type="match status" value="1"/>
</dbReference>
<feature type="region of interest" description="Disordered" evidence="3">
    <location>
        <begin position="608"/>
        <end position="658"/>
    </location>
</feature>
<evidence type="ECO:0000256" key="2">
    <source>
        <dbReference type="ARBA" id="ARBA00023242"/>
    </source>
</evidence>
<feature type="compositionally biased region" description="Basic and acidic residues" evidence="3">
    <location>
        <begin position="791"/>
        <end position="800"/>
    </location>
</feature>
<feature type="compositionally biased region" description="Polar residues" evidence="3">
    <location>
        <begin position="177"/>
        <end position="216"/>
    </location>
</feature>
<gene>
    <name evidence="5" type="ORF">ANANG_G00078560</name>
</gene>
<feature type="region of interest" description="Disordered" evidence="3">
    <location>
        <begin position="1"/>
        <end position="104"/>
    </location>
</feature>
<feature type="compositionally biased region" description="Basic and acidic residues" evidence="3">
    <location>
        <begin position="81"/>
        <end position="95"/>
    </location>
</feature>
<dbReference type="PANTHER" id="PTHR21686">
    <property type="entry name" value="DEOXYNUCLEOTIDYLTRANSFERASE TERMINAL-INTERACTING PROTEIN 2"/>
    <property type="match status" value="1"/>
</dbReference>
<feature type="compositionally biased region" description="Basic and acidic residues" evidence="3">
    <location>
        <begin position="619"/>
        <end position="628"/>
    </location>
</feature>
<keyword evidence="6" id="KW-1185">Reference proteome</keyword>
<evidence type="ECO:0000313" key="5">
    <source>
        <dbReference type="EMBL" id="KAG5850091.1"/>
    </source>
</evidence>
<name>A0A9D3S2Q0_ANGAN</name>
<dbReference type="InterPro" id="IPR039883">
    <property type="entry name" value="Fcf2/DNTTIP2"/>
</dbReference>
<feature type="compositionally biased region" description="Basic residues" evidence="3">
    <location>
        <begin position="70"/>
        <end position="79"/>
    </location>
</feature>
<comment type="subcellular location">
    <subcellularLocation>
        <location evidence="1">Nucleus</location>
        <location evidence="1">Nucleolus</location>
    </subcellularLocation>
</comment>
<organism evidence="5 6">
    <name type="scientific">Anguilla anguilla</name>
    <name type="common">European freshwater eel</name>
    <name type="synonym">Muraena anguilla</name>
    <dbReference type="NCBI Taxonomy" id="7936"/>
    <lineage>
        <taxon>Eukaryota</taxon>
        <taxon>Metazoa</taxon>
        <taxon>Chordata</taxon>
        <taxon>Craniata</taxon>
        <taxon>Vertebrata</taxon>
        <taxon>Euteleostomi</taxon>
        <taxon>Actinopterygii</taxon>
        <taxon>Neopterygii</taxon>
        <taxon>Teleostei</taxon>
        <taxon>Anguilliformes</taxon>
        <taxon>Anguillidae</taxon>
        <taxon>Anguilla</taxon>
    </lineage>
</organism>
<evidence type="ECO:0000256" key="3">
    <source>
        <dbReference type="SAM" id="MobiDB-lite"/>
    </source>
</evidence>
<feature type="region of interest" description="Disordered" evidence="3">
    <location>
        <begin position="123"/>
        <end position="408"/>
    </location>
</feature>
<feature type="compositionally biased region" description="Basic residues" evidence="3">
    <location>
        <begin position="925"/>
        <end position="939"/>
    </location>
</feature>
<feature type="compositionally biased region" description="Low complexity" evidence="3">
    <location>
        <begin position="300"/>
        <end position="315"/>
    </location>
</feature>
<dbReference type="AlphaFoldDB" id="A0A9D3S2Q0"/>
<comment type="caution">
    <text evidence="5">The sequence shown here is derived from an EMBL/GenBank/DDBJ whole genome shotgun (WGS) entry which is preliminary data.</text>
</comment>
<feature type="region of interest" description="Disordered" evidence="3">
    <location>
        <begin position="689"/>
        <end position="724"/>
    </location>
</feature>
<evidence type="ECO:0000256" key="1">
    <source>
        <dbReference type="ARBA" id="ARBA00004604"/>
    </source>
</evidence>
<feature type="compositionally biased region" description="Acidic residues" evidence="3">
    <location>
        <begin position="699"/>
        <end position="724"/>
    </location>
</feature>
<accession>A0A9D3S2Q0</accession>
<dbReference type="GO" id="GO:0005730">
    <property type="term" value="C:nucleolus"/>
    <property type="evidence" value="ECO:0007669"/>
    <property type="project" value="UniProtKB-SubCell"/>
</dbReference>
<protein>
    <recommendedName>
        <fullName evidence="4">Fcf2 pre-rRNA processing C-terminal domain-containing protein</fullName>
    </recommendedName>
</protein>
<evidence type="ECO:0000313" key="6">
    <source>
        <dbReference type="Proteomes" id="UP001044222"/>
    </source>
</evidence>
<sequence length="939" mass="101933">MVATRSGVRVSSPNTEKNEPAVNMEATPATPRTRRKTVREEPQSQLTSDSQHDGCEEGSTSASPEMKSSTVKRKPRSSKRQVCDEDHPDSMHEADVSESESCCSVVSDLQAPADVQGALRRRRGALALPNPSSEKDQDVLSEAESCCSSASAHRGTSARRATRSRQRSVPADGQPAKSANATTENSEAESCSSAVSGTKMLTRSQRKITLSRASSKSRTEDTELSEVDSCSSSLSGLQQSALRRSARSRRGTAVQPVPINLEENADGSPLPRRQTRGSRAKPESAGEPQSHDSEGFESGPSRTPRRATPSRTASTQQGPVILSDSESEATDVYSSLGSPSSLRGKGTPCSSRTGSGSSVRALPVPQITEKALNVLKEQDDCDAPASSGPFVSEQPKSQEEGRIESATADVSLDTTCQSETVTVTETAEPKEEEVVAMVVDSQVSPECSLIEEVNEDDKTLIAEEEGCVSAANVTVEDKVEPQMVEEAALAGDVQVALESTLMEENQESERQTSKDDIITPGMLEVKTDQDEQLHIVEDVVPPSPAVKVIVSDAALSEEKKVDDSAMEVDSTVCQKLQGAEEGGSVSVGVAGKTEPSIAQKADYSSILLESSDEDGEDSDSGHSGRESGDEQDSEGSDSDEEIICPDENLAGPSKAQAASPLMSNDGLFVIDTLPGFHSDGKYYLDQEKMGEDKAVVGEESNDIEDEEDEEFVDEEGDEDEDADDSILFKSKSKDLIKLSTSINPGLKVKDIGGLYISVDGSKSKGASNAMKKLKEQKDQDGLMQRSVIGPDFEKKESVPPYRESKYAMKLKRKEEREKSTGDGWFNMKAPEMTEELTNDLKVLKMRAAMDPKRFYKKNDRDGFPKYFQVGTVVDSPVDFYHSRIPKKQRKRTMVEELLADAEFRNYNKKKYKQIMTEKAALSAGKKNRKNNKFRKKQGI</sequence>
<feature type="domain" description="Fcf2 pre-rRNA processing C-terminal" evidence="4">
    <location>
        <begin position="817"/>
        <end position="910"/>
    </location>
</feature>
<dbReference type="InterPro" id="IPR014810">
    <property type="entry name" value="Fcf2_C"/>
</dbReference>
<dbReference type="GO" id="GO:0003723">
    <property type="term" value="F:RNA binding"/>
    <property type="evidence" value="ECO:0007669"/>
    <property type="project" value="TreeGrafter"/>
</dbReference>
<feature type="compositionally biased region" description="Basic residues" evidence="3">
    <location>
        <begin position="156"/>
        <end position="166"/>
    </location>
</feature>
<feature type="region of interest" description="Disordered" evidence="3">
    <location>
        <begin position="919"/>
        <end position="939"/>
    </location>
</feature>
<feature type="compositionally biased region" description="Basic and acidic residues" evidence="3">
    <location>
        <begin position="280"/>
        <end position="294"/>
    </location>
</feature>
<feature type="compositionally biased region" description="Low complexity" evidence="3">
    <location>
        <begin position="227"/>
        <end position="243"/>
    </location>
</feature>
<feature type="compositionally biased region" description="Low complexity" evidence="3">
    <location>
        <begin position="142"/>
        <end position="155"/>
    </location>
</feature>
<proteinExistence type="predicted"/>
<evidence type="ECO:0000259" key="4">
    <source>
        <dbReference type="Pfam" id="PF08698"/>
    </source>
</evidence>
<reference evidence="5" key="1">
    <citation type="submission" date="2021-01" db="EMBL/GenBank/DDBJ databases">
        <title>A chromosome-scale assembly of European eel, Anguilla anguilla.</title>
        <authorList>
            <person name="Henkel C."/>
            <person name="Jong-Raadsen S.A."/>
            <person name="Dufour S."/>
            <person name="Weltzien F.-A."/>
            <person name="Palstra A.P."/>
            <person name="Pelster B."/>
            <person name="Spaink H.P."/>
            <person name="Van Den Thillart G.E."/>
            <person name="Jansen H."/>
            <person name="Zahm M."/>
            <person name="Klopp C."/>
            <person name="Cedric C."/>
            <person name="Louis A."/>
            <person name="Berthelot C."/>
            <person name="Parey E."/>
            <person name="Roest Crollius H."/>
            <person name="Montfort J."/>
            <person name="Robinson-Rechavi M."/>
            <person name="Bucao C."/>
            <person name="Bouchez O."/>
            <person name="Gislard M."/>
            <person name="Lluch J."/>
            <person name="Milhes M."/>
            <person name="Lampietro C."/>
            <person name="Lopez Roques C."/>
            <person name="Donnadieu C."/>
            <person name="Braasch I."/>
            <person name="Desvignes T."/>
            <person name="Postlethwait J."/>
            <person name="Bobe J."/>
            <person name="Guiguen Y."/>
            <person name="Dirks R."/>
        </authorList>
    </citation>
    <scope>NUCLEOTIDE SEQUENCE</scope>
    <source>
        <strain evidence="5">Tag_6206</strain>
        <tissue evidence="5">Liver</tissue>
    </source>
</reference>
<feature type="compositionally biased region" description="Polar residues" evidence="3">
    <location>
        <begin position="332"/>
        <end position="341"/>
    </location>
</feature>
<keyword evidence="2" id="KW-0539">Nucleus</keyword>
<dbReference type="GO" id="GO:0006396">
    <property type="term" value="P:RNA processing"/>
    <property type="evidence" value="ECO:0007669"/>
    <property type="project" value="TreeGrafter"/>
</dbReference>
<feature type="compositionally biased region" description="Polar residues" evidence="3">
    <location>
        <begin position="348"/>
        <end position="358"/>
    </location>
</feature>
<dbReference type="Proteomes" id="UP001044222">
    <property type="component" value="Unassembled WGS sequence"/>
</dbReference>
<dbReference type="PANTHER" id="PTHR21686:SF12">
    <property type="entry name" value="DEOXYNUCLEOTIDYLTRANSFERASE TERMINAL-INTERACTING PROTEIN 2"/>
    <property type="match status" value="1"/>
</dbReference>
<dbReference type="EMBL" id="JAFIRN010000004">
    <property type="protein sequence ID" value="KAG5850091.1"/>
    <property type="molecule type" value="Genomic_DNA"/>
</dbReference>
<feature type="compositionally biased region" description="Acidic residues" evidence="3">
    <location>
        <begin position="629"/>
        <end position="644"/>
    </location>
</feature>
<feature type="region of interest" description="Disordered" evidence="3">
    <location>
        <begin position="762"/>
        <end position="800"/>
    </location>
</feature>
<feature type="compositionally biased region" description="Polar residues" evidence="3">
    <location>
        <begin position="58"/>
        <end position="69"/>
    </location>
</feature>